<dbReference type="OrthoDB" id="8941422at2"/>
<feature type="transmembrane region" description="Helical" evidence="1">
    <location>
        <begin position="28"/>
        <end position="50"/>
    </location>
</feature>
<reference evidence="3" key="1">
    <citation type="submission" date="2016-06" db="EMBL/GenBank/DDBJ databases">
        <title>Complete Genome Sequence of Pandoraea faecigallinarum DSM-23572.</title>
        <authorList>
            <person name="Yong D."/>
            <person name="Ee R."/>
            <person name="Lim Y.-L."/>
            <person name="Yin W.-F."/>
            <person name="Chan K.-G."/>
        </authorList>
    </citation>
    <scope>NUCLEOTIDE SEQUENCE</scope>
    <source>
        <strain evidence="3">DSM 23572</strain>
    </source>
</reference>
<protein>
    <recommendedName>
        <fullName evidence="2">TadE-like domain-containing protein</fullName>
    </recommendedName>
</protein>
<dbReference type="Proteomes" id="UP000035651">
    <property type="component" value="Chromosome"/>
</dbReference>
<evidence type="ECO:0000259" key="2">
    <source>
        <dbReference type="Pfam" id="PF07811"/>
    </source>
</evidence>
<accession>A0A0H3WMX1</accession>
<proteinExistence type="predicted"/>
<keyword evidence="4" id="KW-1185">Reference proteome</keyword>
<dbReference type="KEGG" id="pfg:AB870_01350"/>
<dbReference type="InterPro" id="IPR012495">
    <property type="entry name" value="TadE-like_dom"/>
</dbReference>
<gene>
    <name evidence="3" type="ORF">AB870_01350</name>
</gene>
<keyword evidence="1" id="KW-1133">Transmembrane helix</keyword>
<dbReference type="STRING" id="656179.AB870_01350"/>
<sequence length="161" mass="16515">MKRSGAQAGSGWPNVRAADMRGVAALEFMLILMILLPAFYVAVAFSLNILARQMLTQAASEAGRAMLRAGTMTQRQGFATTAINTTLTWPSASAVTATFPVDATYPCPASGVGAASQCIAHVTLTLNQPMTVNWPGLGALVPATVVGTAAVTLDTSTLGGS</sequence>
<keyword evidence="1" id="KW-0812">Transmembrane</keyword>
<dbReference type="RefSeq" id="WP_064674828.1">
    <property type="nucleotide sequence ID" value="NZ_CP011807.3"/>
</dbReference>
<name>A0A0H3WMX1_9BURK</name>
<dbReference type="AlphaFoldDB" id="A0A0H3WMX1"/>
<keyword evidence="1" id="KW-0472">Membrane</keyword>
<organism evidence="3 4">
    <name type="scientific">Pandoraea faecigallinarum</name>
    <dbReference type="NCBI Taxonomy" id="656179"/>
    <lineage>
        <taxon>Bacteria</taxon>
        <taxon>Pseudomonadati</taxon>
        <taxon>Pseudomonadota</taxon>
        <taxon>Betaproteobacteria</taxon>
        <taxon>Burkholderiales</taxon>
        <taxon>Burkholderiaceae</taxon>
        <taxon>Pandoraea</taxon>
    </lineage>
</organism>
<dbReference type="Pfam" id="PF07811">
    <property type="entry name" value="TadE"/>
    <property type="match status" value="1"/>
</dbReference>
<evidence type="ECO:0000313" key="4">
    <source>
        <dbReference type="Proteomes" id="UP000035651"/>
    </source>
</evidence>
<feature type="domain" description="TadE-like" evidence="2">
    <location>
        <begin position="22"/>
        <end position="64"/>
    </location>
</feature>
<dbReference type="EMBL" id="CP011807">
    <property type="protein sequence ID" value="AKM29062.2"/>
    <property type="molecule type" value="Genomic_DNA"/>
</dbReference>
<evidence type="ECO:0000256" key="1">
    <source>
        <dbReference type="SAM" id="Phobius"/>
    </source>
</evidence>
<evidence type="ECO:0000313" key="3">
    <source>
        <dbReference type="EMBL" id="AKM29062.2"/>
    </source>
</evidence>